<feature type="region of interest" description="Disordered" evidence="1">
    <location>
        <begin position="88"/>
        <end position="113"/>
    </location>
</feature>
<dbReference type="EMBL" id="OX465081">
    <property type="protein sequence ID" value="CAI9286657.1"/>
    <property type="molecule type" value="Genomic_DNA"/>
</dbReference>
<evidence type="ECO:0000256" key="1">
    <source>
        <dbReference type="SAM" id="MobiDB-lite"/>
    </source>
</evidence>
<sequence>MLVIRSSFDKLRQHVRGIKATGLVFGSSFEQSRQHVGRWAPSQVLGLALLVLDGCFISMVPPIYTSRQQGIAHMLSIRIVFRSSFKKSRQQAQGTKATRLVSRSSFDKSRKQR</sequence>
<protein>
    <submittedName>
        <fullName evidence="2">Uncharacterized protein</fullName>
    </submittedName>
</protein>
<accession>A0AA35Z7D0</accession>
<dbReference type="Proteomes" id="UP001177003">
    <property type="component" value="Chromosome 5"/>
</dbReference>
<evidence type="ECO:0000313" key="3">
    <source>
        <dbReference type="Proteomes" id="UP001177003"/>
    </source>
</evidence>
<keyword evidence="3" id="KW-1185">Reference proteome</keyword>
<organism evidence="2 3">
    <name type="scientific">Lactuca saligna</name>
    <name type="common">Willowleaf lettuce</name>
    <dbReference type="NCBI Taxonomy" id="75948"/>
    <lineage>
        <taxon>Eukaryota</taxon>
        <taxon>Viridiplantae</taxon>
        <taxon>Streptophyta</taxon>
        <taxon>Embryophyta</taxon>
        <taxon>Tracheophyta</taxon>
        <taxon>Spermatophyta</taxon>
        <taxon>Magnoliopsida</taxon>
        <taxon>eudicotyledons</taxon>
        <taxon>Gunneridae</taxon>
        <taxon>Pentapetalae</taxon>
        <taxon>asterids</taxon>
        <taxon>campanulids</taxon>
        <taxon>Asterales</taxon>
        <taxon>Asteraceae</taxon>
        <taxon>Cichorioideae</taxon>
        <taxon>Cichorieae</taxon>
        <taxon>Lactucinae</taxon>
        <taxon>Lactuca</taxon>
    </lineage>
</organism>
<feature type="compositionally biased region" description="Polar residues" evidence="1">
    <location>
        <begin position="90"/>
        <end position="104"/>
    </location>
</feature>
<dbReference type="AlphaFoldDB" id="A0AA35Z7D0"/>
<evidence type="ECO:0000313" key="2">
    <source>
        <dbReference type="EMBL" id="CAI9286657.1"/>
    </source>
</evidence>
<gene>
    <name evidence="2" type="ORF">LSALG_LOCUS26067</name>
</gene>
<name>A0AA35Z7D0_LACSI</name>
<proteinExistence type="predicted"/>
<reference evidence="2" key="1">
    <citation type="submission" date="2023-04" db="EMBL/GenBank/DDBJ databases">
        <authorList>
            <person name="Vijverberg K."/>
            <person name="Xiong W."/>
            <person name="Schranz E."/>
        </authorList>
    </citation>
    <scope>NUCLEOTIDE SEQUENCE</scope>
</reference>